<dbReference type="SUPFAM" id="SSF90112">
    <property type="entry name" value="Neurotransmitter-gated ion-channel transmembrane pore"/>
    <property type="match status" value="1"/>
</dbReference>
<dbReference type="InterPro" id="IPR006201">
    <property type="entry name" value="Neur_channel"/>
</dbReference>
<sequence>MALPLVWMFFRQNPVWTLAITGRIRKNPVWTLAITYLFVTQNVSGAIESCTTSGPESCHHSSDTWQAKLLTDLLGTDDQIANGTAPYAVEARPVLNTLDPIILYTAIWRLVPADIDDAEEVISGSIIMQHEWSDPYLRWAPEDYDGISEMGLKDDSKIWIPNIMIENTINDGVFMKGEFGFRIRYDGIVRYNAPHAFSTSCRLDVREFPFDSQVCEIQIIAWSFMDFQELIFAEPTVYPVDQLNCFNSAWNFTSVTGKTVFRCASTMVVELHMTRFSNSIVTMSIIPTAVVTFLTFITFLLPIGGGERTGLIITAYLTVVAVIFVNAEKLPDTDQVTLLDRFNKDMMLINILVMVEAGMVSMVAEHRREVDIDAHWYLMPLFPESFLPMVFSRLLDWHGRHKACRVWPLESQREEGKEEEARGESDVYSTLEPEMHRKKGSLKRSQSGMSNTSVADLQSFLRGLDKEVLLEPLLKENLDLVALEHSNESILREITGASS</sequence>
<name>A0AAE0BC82_9CHLO</name>
<comment type="similarity">
    <text evidence="5">Belongs to the ligand-gated ion channel (TC 1.A.9) family.</text>
</comment>
<proteinExistence type="inferred from homology"/>
<evidence type="ECO:0000256" key="3">
    <source>
        <dbReference type="ARBA" id="ARBA00022989"/>
    </source>
</evidence>
<keyword evidence="5" id="KW-0407">Ion channel</keyword>
<dbReference type="InterPro" id="IPR018000">
    <property type="entry name" value="Neurotransmitter_ion_chnl_CS"/>
</dbReference>
<comment type="caution">
    <text evidence="5">Lacks conserved residue(s) required for the propagation of feature annotation.</text>
</comment>
<dbReference type="CDD" id="cd18989">
    <property type="entry name" value="LGIC_ECD_cation"/>
    <property type="match status" value="1"/>
</dbReference>
<dbReference type="InterPro" id="IPR036719">
    <property type="entry name" value="Neuro-gated_channel_TM_sf"/>
</dbReference>
<dbReference type="GO" id="GO:0005230">
    <property type="term" value="F:extracellular ligand-gated monoatomic ion channel activity"/>
    <property type="evidence" value="ECO:0007669"/>
    <property type="project" value="InterPro"/>
</dbReference>
<dbReference type="PROSITE" id="PS00236">
    <property type="entry name" value="NEUROTR_ION_CHANNEL"/>
    <property type="match status" value="1"/>
</dbReference>
<feature type="domain" description="Neurotransmitter-gated ion-channel ligand-binding" evidence="6">
    <location>
        <begin position="85"/>
        <end position="226"/>
    </location>
</feature>
<evidence type="ECO:0000313" key="8">
    <source>
        <dbReference type="EMBL" id="KAK3233014.1"/>
    </source>
</evidence>
<comment type="caution">
    <text evidence="8">The sequence shown here is derived from an EMBL/GenBank/DDBJ whole genome shotgun (WGS) entry which is preliminary data.</text>
</comment>
<dbReference type="AlphaFoldDB" id="A0AAE0BC82"/>
<feature type="transmembrane region" description="Helical" evidence="5">
    <location>
        <begin position="309"/>
        <end position="327"/>
    </location>
</feature>
<dbReference type="SUPFAM" id="SSF63712">
    <property type="entry name" value="Nicotinic receptor ligand binding domain-like"/>
    <property type="match status" value="1"/>
</dbReference>
<comment type="subcellular location">
    <subcellularLocation>
        <location evidence="1">Membrane</location>
        <topology evidence="1">Multi-pass membrane protein</topology>
    </subcellularLocation>
</comment>
<evidence type="ECO:0000256" key="1">
    <source>
        <dbReference type="ARBA" id="ARBA00004141"/>
    </source>
</evidence>
<keyword evidence="2 5" id="KW-0812">Transmembrane</keyword>
<feature type="transmembrane region" description="Helical" evidence="5">
    <location>
        <begin position="280"/>
        <end position="303"/>
    </location>
</feature>
<dbReference type="Gene3D" id="2.70.170.10">
    <property type="entry name" value="Neurotransmitter-gated ion-channel ligand-binding domain"/>
    <property type="match status" value="1"/>
</dbReference>
<dbReference type="GO" id="GO:0004888">
    <property type="term" value="F:transmembrane signaling receptor activity"/>
    <property type="evidence" value="ECO:0007669"/>
    <property type="project" value="InterPro"/>
</dbReference>
<keyword evidence="9" id="KW-1185">Reference proteome</keyword>
<dbReference type="Pfam" id="PF02932">
    <property type="entry name" value="Neur_chan_memb"/>
    <property type="match status" value="1"/>
</dbReference>
<evidence type="ECO:0000259" key="6">
    <source>
        <dbReference type="Pfam" id="PF02931"/>
    </source>
</evidence>
<evidence type="ECO:0000313" key="9">
    <source>
        <dbReference type="Proteomes" id="UP001190700"/>
    </source>
</evidence>
<evidence type="ECO:0000256" key="4">
    <source>
        <dbReference type="ARBA" id="ARBA00023136"/>
    </source>
</evidence>
<dbReference type="InterPro" id="IPR006202">
    <property type="entry name" value="Neur_chan_lig-bd"/>
</dbReference>
<evidence type="ECO:0000256" key="5">
    <source>
        <dbReference type="RuleBase" id="RU000687"/>
    </source>
</evidence>
<evidence type="ECO:0000259" key="7">
    <source>
        <dbReference type="Pfam" id="PF02932"/>
    </source>
</evidence>
<dbReference type="GO" id="GO:0016020">
    <property type="term" value="C:membrane"/>
    <property type="evidence" value="ECO:0007669"/>
    <property type="project" value="UniProtKB-SubCell"/>
</dbReference>
<dbReference type="PANTHER" id="PTHR18945">
    <property type="entry name" value="NEUROTRANSMITTER GATED ION CHANNEL"/>
    <property type="match status" value="1"/>
</dbReference>
<protein>
    <submittedName>
        <fullName evidence="8">Uncharacterized protein</fullName>
    </submittedName>
</protein>
<keyword evidence="4 5" id="KW-0472">Membrane</keyword>
<dbReference type="PRINTS" id="PR00252">
    <property type="entry name" value="NRIONCHANNEL"/>
</dbReference>
<dbReference type="InterPro" id="IPR036734">
    <property type="entry name" value="Neur_chan_lig-bd_sf"/>
</dbReference>
<evidence type="ECO:0000256" key="2">
    <source>
        <dbReference type="ARBA" id="ARBA00022692"/>
    </source>
</evidence>
<keyword evidence="5" id="KW-0406">Ion transport</keyword>
<dbReference type="InterPro" id="IPR038050">
    <property type="entry name" value="Neuro_actylchol_rec"/>
</dbReference>
<dbReference type="InterPro" id="IPR006029">
    <property type="entry name" value="Neurotrans-gated_channel_TM"/>
</dbReference>
<dbReference type="EMBL" id="LGRX02035820">
    <property type="protein sequence ID" value="KAK3233014.1"/>
    <property type="molecule type" value="Genomic_DNA"/>
</dbReference>
<feature type="transmembrane region" description="Helical" evidence="5">
    <location>
        <begin position="347"/>
        <end position="364"/>
    </location>
</feature>
<dbReference type="Gene3D" id="1.20.58.390">
    <property type="entry name" value="Neurotransmitter-gated ion-channel transmembrane domain"/>
    <property type="match status" value="1"/>
</dbReference>
<reference evidence="8 9" key="1">
    <citation type="journal article" date="2015" name="Genome Biol. Evol.">
        <title>Comparative Genomics of a Bacterivorous Green Alga Reveals Evolutionary Causalities and Consequences of Phago-Mixotrophic Mode of Nutrition.</title>
        <authorList>
            <person name="Burns J.A."/>
            <person name="Paasch A."/>
            <person name="Narechania A."/>
            <person name="Kim E."/>
        </authorList>
    </citation>
    <scope>NUCLEOTIDE SEQUENCE [LARGE SCALE GENOMIC DNA]</scope>
    <source>
        <strain evidence="8 9">PLY_AMNH</strain>
    </source>
</reference>
<gene>
    <name evidence="8" type="ORF">CYMTET_56665</name>
</gene>
<keyword evidence="5" id="KW-0813">Transport</keyword>
<dbReference type="Pfam" id="PF02931">
    <property type="entry name" value="Neur_chan_LBD"/>
    <property type="match status" value="1"/>
</dbReference>
<feature type="domain" description="Neurotransmitter-gated ion-channel transmembrane" evidence="7">
    <location>
        <begin position="285"/>
        <end position="368"/>
    </location>
</feature>
<accession>A0AAE0BC82</accession>
<organism evidence="8 9">
    <name type="scientific">Cymbomonas tetramitiformis</name>
    <dbReference type="NCBI Taxonomy" id="36881"/>
    <lineage>
        <taxon>Eukaryota</taxon>
        <taxon>Viridiplantae</taxon>
        <taxon>Chlorophyta</taxon>
        <taxon>Pyramimonadophyceae</taxon>
        <taxon>Pyramimonadales</taxon>
        <taxon>Pyramimonadaceae</taxon>
        <taxon>Cymbomonas</taxon>
    </lineage>
</organism>
<keyword evidence="3 5" id="KW-1133">Transmembrane helix</keyword>
<dbReference type="Proteomes" id="UP001190700">
    <property type="component" value="Unassembled WGS sequence"/>
</dbReference>